<accession>A0AA39XH55</accession>
<name>A0AA39XH55_9PEZI</name>
<feature type="signal peptide" evidence="1">
    <location>
        <begin position="1"/>
        <end position="17"/>
    </location>
</feature>
<sequence length="113" mass="12075">MKFFPAHFLALAAYVTAAPASEESAPLEVRQSLPSINYRSFVSGGCSGSGTVFNSRVNACSVLPGASTRLETRPGICTVRIWQNPGCTGSSRTISYNVCTDTRNYNSIKVTCT</sequence>
<evidence type="ECO:0000313" key="2">
    <source>
        <dbReference type="EMBL" id="KAK0633918.1"/>
    </source>
</evidence>
<gene>
    <name evidence="2" type="ORF">B0T14DRAFT_561456</name>
</gene>
<dbReference type="AlphaFoldDB" id="A0AA39XH55"/>
<keyword evidence="1" id="KW-0732">Signal</keyword>
<dbReference type="EMBL" id="JAULSU010000001">
    <property type="protein sequence ID" value="KAK0633918.1"/>
    <property type="molecule type" value="Genomic_DNA"/>
</dbReference>
<feature type="chain" id="PRO_5041382214" evidence="1">
    <location>
        <begin position="18"/>
        <end position="113"/>
    </location>
</feature>
<organism evidence="2 3">
    <name type="scientific">Immersiella caudata</name>
    <dbReference type="NCBI Taxonomy" id="314043"/>
    <lineage>
        <taxon>Eukaryota</taxon>
        <taxon>Fungi</taxon>
        <taxon>Dikarya</taxon>
        <taxon>Ascomycota</taxon>
        <taxon>Pezizomycotina</taxon>
        <taxon>Sordariomycetes</taxon>
        <taxon>Sordariomycetidae</taxon>
        <taxon>Sordariales</taxon>
        <taxon>Lasiosphaeriaceae</taxon>
        <taxon>Immersiella</taxon>
    </lineage>
</organism>
<keyword evidence="3" id="KW-1185">Reference proteome</keyword>
<dbReference type="Proteomes" id="UP001175000">
    <property type="component" value="Unassembled WGS sequence"/>
</dbReference>
<comment type="caution">
    <text evidence="2">The sequence shown here is derived from an EMBL/GenBank/DDBJ whole genome shotgun (WGS) entry which is preliminary data.</text>
</comment>
<evidence type="ECO:0000256" key="1">
    <source>
        <dbReference type="SAM" id="SignalP"/>
    </source>
</evidence>
<protein>
    <submittedName>
        <fullName evidence="2">Uncharacterized protein</fullName>
    </submittedName>
</protein>
<evidence type="ECO:0000313" key="3">
    <source>
        <dbReference type="Proteomes" id="UP001175000"/>
    </source>
</evidence>
<reference evidence="2" key="1">
    <citation type="submission" date="2023-06" db="EMBL/GenBank/DDBJ databases">
        <title>Genome-scale phylogeny and comparative genomics of the fungal order Sordariales.</title>
        <authorList>
            <consortium name="Lawrence Berkeley National Laboratory"/>
            <person name="Hensen N."/>
            <person name="Bonometti L."/>
            <person name="Westerberg I."/>
            <person name="Brannstrom I.O."/>
            <person name="Guillou S."/>
            <person name="Cros-Aarteil S."/>
            <person name="Calhoun S."/>
            <person name="Haridas S."/>
            <person name="Kuo A."/>
            <person name="Mondo S."/>
            <person name="Pangilinan J."/>
            <person name="Riley R."/>
            <person name="Labutti K."/>
            <person name="Andreopoulos B."/>
            <person name="Lipzen A."/>
            <person name="Chen C."/>
            <person name="Yanf M."/>
            <person name="Daum C."/>
            <person name="Ng V."/>
            <person name="Clum A."/>
            <person name="Steindorff A."/>
            <person name="Ohm R."/>
            <person name="Martin F."/>
            <person name="Silar P."/>
            <person name="Natvig D."/>
            <person name="Lalanne C."/>
            <person name="Gautier V."/>
            <person name="Ament-Velasquez S.L."/>
            <person name="Kruys A."/>
            <person name="Hutchinson M.I."/>
            <person name="Powell A.J."/>
            <person name="Barry K."/>
            <person name="Miller A.N."/>
            <person name="Grigoriev I.V."/>
            <person name="Debuchy R."/>
            <person name="Gladieux P."/>
            <person name="Thoren M.H."/>
            <person name="Johannesson H."/>
        </authorList>
    </citation>
    <scope>NUCLEOTIDE SEQUENCE</scope>
    <source>
        <strain evidence="2">CBS 606.72</strain>
    </source>
</reference>
<proteinExistence type="predicted"/>